<dbReference type="RefSeq" id="WP_122823941.1">
    <property type="nucleotide sequence ID" value="NZ_CP033325.1"/>
</dbReference>
<evidence type="ECO:0000313" key="2">
    <source>
        <dbReference type="EMBL" id="MFC4554927.1"/>
    </source>
</evidence>
<organism evidence="2 3">
    <name type="scientific">Georgenia faecalis</name>
    <dbReference type="NCBI Taxonomy" id="2483799"/>
    <lineage>
        <taxon>Bacteria</taxon>
        <taxon>Bacillati</taxon>
        <taxon>Actinomycetota</taxon>
        <taxon>Actinomycetes</taxon>
        <taxon>Micrococcales</taxon>
        <taxon>Bogoriellaceae</taxon>
        <taxon>Georgenia</taxon>
    </lineage>
</organism>
<evidence type="ECO:0000256" key="1">
    <source>
        <dbReference type="SAM" id="SignalP"/>
    </source>
</evidence>
<reference evidence="3" key="1">
    <citation type="journal article" date="2019" name="Int. J. Syst. Evol. Microbiol.">
        <title>The Global Catalogue of Microorganisms (GCM) 10K type strain sequencing project: providing services to taxonomists for standard genome sequencing and annotation.</title>
        <authorList>
            <consortium name="The Broad Institute Genomics Platform"/>
            <consortium name="The Broad Institute Genome Sequencing Center for Infectious Disease"/>
            <person name="Wu L."/>
            <person name="Ma J."/>
        </authorList>
    </citation>
    <scope>NUCLEOTIDE SEQUENCE [LARGE SCALE GENOMIC DNA]</scope>
    <source>
        <strain evidence="3">JCM 3369</strain>
    </source>
</reference>
<dbReference type="SUPFAM" id="SSF49785">
    <property type="entry name" value="Galactose-binding domain-like"/>
    <property type="match status" value="1"/>
</dbReference>
<evidence type="ECO:0000313" key="3">
    <source>
        <dbReference type="Proteomes" id="UP001595955"/>
    </source>
</evidence>
<dbReference type="PROSITE" id="PS51318">
    <property type="entry name" value="TAT"/>
    <property type="match status" value="1"/>
</dbReference>
<keyword evidence="3" id="KW-1185">Reference proteome</keyword>
<feature type="signal peptide" evidence="1">
    <location>
        <begin position="1"/>
        <end position="27"/>
    </location>
</feature>
<gene>
    <name evidence="2" type="ORF">ACFO3F_06685</name>
</gene>
<feature type="chain" id="PRO_5045692012" evidence="1">
    <location>
        <begin position="28"/>
        <end position="897"/>
    </location>
</feature>
<dbReference type="Gene3D" id="2.60.120.430">
    <property type="entry name" value="Galactose-binding lectin"/>
    <property type="match status" value="1"/>
</dbReference>
<accession>A0ABV9D839</accession>
<dbReference type="InterPro" id="IPR006311">
    <property type="entry name" value="TAT_signal"/>
</dbReference>
<comment type="caution">
    <text evidence="2">The sequence shown here is derived from an EMBL/GenBank/DDBJ whole genome shotgun (WGS) entry which is preliminary data.</text>
</comment>
<name>A0ABV9D839_9MICO</name>
<keyword evidence="1" id="KW-0732">Signal</keyword>
<dbReference type="Proteomes" id="UP001595955">
    <property type="component" value="Unassembled WGS sequence"/>
</dbReference>
<dbReference type="InterPro" id="IPR008979">
    <property type="entry name" value="Galactose-bd-like_sf"/>
</dbReference>
<protein>
    <submittedName>
        <fullName evidence="2">Uncharacterized protein</fullName>
    </submittedName>
</protein>
<sequence>MELSRRSVLTSMAAAVLAGALPAVARADTGAPGLWVDFGGATAPAPGYVRVGTETYSAQRGYGWVSAAGLSTRDRGGDPIHRDFVFGTAARTFRIGNLAPGRYRLAVVAGDLTFGDHITQVQAPGVDGGTLPELSPSLAQFGTVTGTLVVPAGASTVDVTFGSPINNWVVNAITLEPVPVAETPRVAYVNAAIASTWGPILTSPDPTVALLAGHRARAAGRTVASTDLAHADYLRLIGSGIDFWTSWQSPAGAIIDPYRNSEFQYSTPAFAHAAAALVAYAGRADLVDAAARALDHSTRTLADRTAASAHEDFFPPMIAHAIRLLAPHVPAARAAVWRADIDRFEPFRTYRAGVGGNNWNLVAATGEALFQMDGLRDAHHRFAEASFAGQGDTFDPVLGLYLEGPLAYDHFPRLWAGDLIARGYAGPYAAELTESMRRASIVSLFMQSPTGELPAGGRSAHHQWNEAEQCVTYEIFAARALAAGDAELAGWFTRAAHLALGSMFRWVRPSGEMQIVKNWMDPAERVGYESYSAHSQYNLLPLSMLAIAYEHASSTVQVAEAPSPADVGGFVLPIDPLHKVFANAGGTYVEIDTAADHHYDATGLIRAHFAGHSPQLGSSDSLVTAPSYVLPAGAVTAPTTGIGVAWQTSPGTWRYFGELAPDLTEDAVLQRGTESAEEVTFALRYNGSFGGGVTAVEERFTLTPEDVRVTTVLPGYTGPVRRVAPVLSHDGRTPATIVVDGEEARVWQEEDGTSTSTLVYRMHDAETVQVGAAQYGNHNGLMRLAVGEYAAGAGADGVTLTISAHRDVTVTVTTRSVAGTVHLVVRTRNNADVPVDVRVTTPYGTRTLTGVAPGRTVATTFATRAASIPAGLVDVVATTADGTTATVTEAYEAHTSR</sequence>
<dbReference type="EMBL" id="JBHSGF010000004">
    <property type="protein sequence ID" value="MFC4554927.1"/>
    <property type="molecule type" value="Genomic_DNA"/>
</dbReference>
<proteinExistence type="predicted"/>